<proteinExistence type="predicted"/>
<name>A0A915MEA4_MELJA</name>
<feature type="coiled-coil region" evidence="1">
    <location>
        <begin position="97"/>
        <end position="157"/>
    </location>
</feature>
<keyword evidence="1" id="KW-0175">Coiled coil</keyword>
<dbReference type="GO" id="GO:0007004">
    <property type="term" value="P:telomere maintenance via telomerase"/>
    <property type="evidence" value="ECO:0007669"/>
    <property type="project" value="TreeGrafter"/>
</dbReference>
<dbReference type="AlphaFoldDB" id="A0A915MEA4"/>
<dbReference type="GO" id="GO:0030870">
    <property type="term" value="C:Mre11 complex"/>
    <property type="evidence" value="ECO:0007669"/>
    <property type="project" value="TreeGrafter"/>
</dbReference>
<dbReference type="PANTHER" id="PTHR18867">
    <property type="entry name" value="RAD50"/>
    <property type="match status" value="1"/>
</dbReference>
<dbReference type="PANTHER" id="PTHR18867:SF12">
    <property type="entry name" value="DNA REPAIR PROTEIN RAD50"/>
    <property type="match status" value="1"/>
</dbReference>
<evidence type="ECO:0000313" key="3">
    <source>
        <dbReference type="WBParaSite" id="scaffold34956_cov394.g22052"/>
    </source>
</evidence>
<organism evidence="2 3">
    <name type="scientific">Meloidogyne javanica</name>
    <name type="common">Root-knot nematode worm</name>
    <dbReference type="NCBI Taxonomy" id="6303"/>
    <lineage>
        <taxon>Eukaryota</taxon>
        <taxon>Metazoa</taxon>
        <taxon>Ecdysozoa</taxon>
        <taxon>Nematoda</taxon>
        <taxon>Chromadorea</taxon>
        <taxon>Rhabditida</taxon>
        <taxon>Tylenchina</taxon>
        <taxon>Tylenchomorpha</taxon>
        <taxon>Tylenchoidea</taxon>
        <taxon>Meloidogynidae</taxon>
        <taxon>Meloidogyninae</taxon>
        <taxon>Meloidogyne</taxon>
        <taxon>Meloidogyne incognita group</taxon>
    </lineage>
</organism>
<dbReference type="GO" id="GO:0003691">
    <property type="term" value="F:double-stranded telomeric DNA binding"/>
    <property type="evidence" value="ECO:0007669"/>
    <property type="project" value="TreeGrafter"/>
</dbReference>
<dbReference type="GO" id="GO:0051880">
    <property type="term" value="F:G-quadruplex DNA binding"/>
    <property type="evidence" value="ECO:0007669"/>
    <property type="project" value="TreeGrafter"/>
</dbReference>
<dbReference type="GO" id="GO:0006302">
    <property type="term" value="P:double-strand break repair"/>
    <property type="evidence" value="ECO:0007669"/>
    <property type="project" value="TreeGrafter"/>
</dbReference>
<dbReference type="WBParaSite" id="scaffold34956_cov394.g22052">
    <property type="protein sequence ID" value="scaffold34956_cov394.g22052"/>
    <property type="gene ID" value="scaffold34956_cov394.g22052"/>
</dbReference>
<dbReference type="GO" id="GO:0000722">
    <property type="term" value="P:telomere maintenance via recombination"/>
    <property type="evidence" value="ECO:0007669"/>
    <property type="project" value="TreeGrafter"/>
</dbReference>
<dbReference type="GO" id="GO:0070192">
    <property type="term" value="P:chromosome organization involved in meiotic cell cycle"/>
    <property type="evidence" value="ECO:0007669"/>
    <property type="project" value="TreeGrafter"/>
</dbReference>
<accession>A0A915MEA4</accession>
<evidence type="ECO:0000313" key="2">
    <source>
        <dbReference type="Proteomes" id="UP000887561"/>
    </source>
</evidence>
<dbReference type="GO" id="GO:0043047">
    <property type="term" value="F:single-stranded telomeric DNA binding"/>
    <property type="evidence" value="ECO:0007669"/>
    <property type="project" value="TreeGrafter"/>
</dbReference>
<protein>
    <submittedName>
        <fullName evidence="3">Uncharacterized protein</fullName>
    </submittedName>
</protein>
<sequence>LMEYKDRKALAGEKVVQIESMKQKLDQNKEKLKEVESLLASANQHLPGLEKEISKLEGERTKILKEICTKERDAQMVVDSIDLAISKINDMKNLNERDQKRREVDGLLDQRRKLETQLSGVENRKHELKRLQEQLSRMDIQKEIDMLQRELREAKESAMMEGIESLTETRTKENRLSQRAVEINNKIHEKNGEQLQLRKKIEDLKRQLSETRYVDAKKLYIGKMVERQVTLEAIEDLDRYYKTVDDSIIEFHQHKMEQINSILSELWARVYQGNDIETIKIKSQTVGSAEKKKSYDYSVVMTVDQTDIDMRDRC</sequence>
<keyword evidence="2" id="KW-1185">Reference proteome</keyword>
<feature type="coiled-coil region" evidence="1">
    <location>
        <begin position="15"/>
        <end position="66"/>
    </location>
</feature>
<dbReference type="GO" id="GO:0000794">
    <property type="term" value="C:condensed nuclear chromosome"/>
    <property type="evidence" value="ECO:0007669"/>
    <property type="project" value="TreeGrafter"/>
</dbReference>
<evidence type="ECO:0000256" key="1">
    <source>
        <dbReference type="SAM" id="Coils"/>
    </source>
</evidence>
<reference evidence="3" key="1">
    <citation type="submission" date="2022-11" db="UniProtKB">
        <authorList>
            <consortium name="WormBaseParasite"/>
        </authorList>
    </citation>
    <scope>IDENTIFICATION</scope>
</reference>
<dbReference type="Proteomes" id="UP000887561">
    <property type="component" value="Unplaced"/>
</dbReference>